<sequence length="103" mass="11827">MLPIITFEPIQINLLRNQDLDQSSRSSSTMADNLLDRSSSTTTKMKTKPKTLTLYPITVEFNRLIRRRQQQQQQQNRIDSKTISSSTAINNSSNDILNDFPLN</sequence>
<feature type="compositionally biased region" description="Polar residues" evidence="1">
    <location>
        <begin position="18"/>
        <end position="40"/>
    </location>
</feature>
<evidence type="ECO:0000313" key="2">
    <source>
        <dbReference type="EMBL" id="KAH9418999.1"/>
    </source>
</evidence>
<evidence type="ECO:0000313" key="3">
    <source>
        <dbReference type="Proteomes" id="UP000887458"/>
    </source>
</evidence>
<gene>
    <name evidence="2" type="ORF">DERP_011094</name>
</gene>
<reference evidence="2 3" key="1">
    <citation type="journal article" date="2018" name="J. Allergy Clin. Immunol.">
        <title>High-quality assembly of Dermatophagoides pteronyssinus genome and transcriptome reveals a wide range of novel allergens.</title>
        <authorList>
            <person name="Liu X.Y."/>
            <person name="Yang K.Y."/>
            <person name="Wang M.Q."/>
            <person name="Kwok J.S."/>
            <person name="Zeng X."/>
            <person name="Yang Z."/>
            <person name="Xiao X.J."/>
            <person name="Lau C.P."/>
            <person name="Li Y."/>
            <person name="Huang Z.M."/>
            <person name="Ba J.G."/>
            <person name="Yim A.K."/>
            <person name="Ouyang C.Y."/>
            <person name="Ngai S.M."/>
            <person name="Chan T.F."/>
            <person name="Leung E.L."/>
            <person name="Liu L."/>
            <person name="Liu Z.G."/>
            <person name="Tsui S.K."/>
        </authorList>
    </citation>
    <scope>NUCLEOTIDE SEQUENCE [LARGE SCALE GENOMIC DNA]</scope>
    <source>
        <strain evidence="2">Derp</strain>
    </source>
</reference>
<dbReference type="EMBL" id="NJHN03000061">
    <property type="protein sequence ID" value="KAH9418999.1"/>
    <property type="molecule type" value="Genomic_DNA"/>
</dbReference>
<proteinExistence type="predicted"/>
<accession>A0ABQ8J8W7</accession>
<organism evidence="2 3">
    <name type="scientific">Dermatophagoides pteronyssinus</name>
    <name type="common">European house dust mite</name>
    <dbReference type="NCBI Taxonomy" id="6956"/>
    <lineage>
        <taxon>Eukaryota</taxon>
        <taxon>Metazoa</taxon>
        <taxon>Ecdysozoa</taxon>
        <taxon>Arthropoda</taxon>
        <taxon>Chelicerata</taxon>
        <taxon>Arachnida</taxon>
        <taxon>Acari</taxon>
        <taxon>Acariformes</taxon>
        <taxon>Sarcoptiformes</taxon>
        <taxon>Astigmata</taxon>
        <taxon>Psoroptidia</taxon>
        <taxon>Analgoidea</taxon>
        <taxon>Pyroglyphidae</taxon>
        <taxon>Dermatophagoidinae</taxon>
        <taxon>Dermatophagoides</taxon>
    </lineage>
</organism>
<dbReference type="Proteomes" id="UP000887458">
    <property type="component" value="Unassembled WGS sequence"/>
</dbReference>
<keyword evidence="3" id="KW-1185">Reference proteome</keyword>
<feature type="region of interest" description="Disordered" evidence="1">
    <location>
        <begin position="18"/>
        <end position="49"/>
    </location>
</feature>
<reference evidence="2 3" key="2">
    <citation type="journal article" date="2022" name="Mol. Biol. Evol.">
        <title>Comparative Genomics Reveals Insights into the Divergent Evolution of Astigmatic Mites and Household Pest Adaptations.</title>
        <authorList>
            <person name="Xiong Q."/>
            <person name="Wan A.T."/>
            <person name="Liu X."/>
            <person name="Fung C.S."/>
            <person name="Xiao X."/>
            <person name="Malainual N."/>
            <person name="Hou J."/>
            <person name="Wang L."/>
            <person name="Wang M."/>
            <person name="Yang K.Y."/>
            <person name="Cui Y."/>
            <person name="Leung E.L."/>
            <person name="Nong W."/>
            <person name="Shin S.K."/>
            <person name="Au S.W."/>
            <person name="Jeong K.Y."/>
            <person name="Chew F.T."/>
            <person name="Hui J.H."/>
            <person name="Leung T.F."/>
            <person name="Tungtrongchitr A."/>
            <person name="Zhong N."/>
            <person name="Liu Z."/>
            <person name="Tsui S.K."/>
        </authorList>
    </citation>
    <scope>NUCLEOTIDE SEQUENCE [LARGE SCALE GENOMIC DNA]</scope>
    <source>
        <strain evidence="2">Derp</strain>
    </source>
</reference>
<name>A0ABQ8J8W7_DERPT</name>
<evidence type="ECO:0000256" key="1">
    <source>
        <dbReference type="SAM" id="MobiDB-lite"/>
    </source>
</evidence>
<protein>
    <submittedName>
        <fullName evidence="2">Uncharacterized protein</fullName>
    </submittedName>
</protein>
<feature type="region of interest" description="Disordered" evidence="1">
    <location>
        <begin position="67"/>
        <end position="103"/>
    </location>
</feature>
<comment type="caution">
    <text evidence="2">The sequence shown here is derived from an EMBL/GenBank/DDBJ whole genome shotgun (WGS) entry which is preliminary data.</text>
</comment>
<feature type="compositionally biased region" description="Low complexity" evidence="1">
    <location>
        <begin position="70"/>
        <end position="94"/>
    </location>
</feature>